<dbReference type="GO" id="GO:0015074">
    <property type="term" value="P:DNA integration"/>
    <property type="evidence" value="ECO:0007669"/>
    <property type="project" value="InterPro"/>
</dbReference>
<dbReference type="Proteomes" id="UP000237271">
    <property type="component" value="Unassembled WGS sequence"/>
</dbReference>
<proteinExistence type="predicted"/>
<evidence type="ECO:0000259" key="2">
    <source>
        <dbReference type="PROSITE" id="PS50994"/>
    </source>
</evidence>
<dbReference type="PANTHER" id="PTHR35046:SF18">
    <property type="entry name" value="RNA-DIRECTED DNA POLYMERASE"/>
    <property type="match status" value="1"/>
</dbReference>
<dbReference type="GO" id="GO:0003676">
    <property type="term" value="F:nucleic acid binding"/>
    <property type="evidence" value="ECO:0007669"/>
    <property type="project" value="InterPro"/>
</dbReference>
<evidence type="ECO:0000313" key="3">
    <source>
        <dbReference type="EMBL" id="POM75941.1"/>
    </source>
</evidence>
<feature type="compositionally biased region" description="Basic and acidic residues" evidence="1">
    <location>
        <begin position="54"/>
        <end position="71"/>
    </location>
</feature>
<feature type="domain" description="Integrase catalytic" evidence="2">
    <location>
        <begin position="1"/>
        <end position="71"/>
    </location>
</feature>
<feature type="region of interest" description="Disordered" evidence="1">
    <location>
        <begin position="50"/>
        <end position="71"/>
    </location>
</feature>
<keyword evidence="4" id="KW-1185">Reference proteome</keyword>
<protein>
    <submittedName>
        <fullName evidence="3">Pol protein</fullName>
    </submittedName>
</protein>
<evidence type="ECO:0000256" key="1">
    <source>
        <dbReference type="SAM" id="MobiDB-lite"/>
    </source>
</evidence>
<gene>
    <name evidence="3" type="ORF">PHPALM_6885</name>
</gene>
<accession>A0A2P4YDS3</accession>
<dbReference type="PROSITE" id="PS50994">
    <property type="entry name" value="INTEGRASE"/>
    <property type="match status" value="1"/>
</dbReference>
<dbReference type="SUPFAM" id="SSF53098">
    <property type="entry name" value="Ribonuclease H-like"/>
    <property type="match status" value="1"/>
</dbReference>
<sequence>MVMHLAPTAQLFLDSVLHCHGPPDTIVSDRDPRFTGGFWDTMFQVLRTKLTKPTADHPQTDNQTERVNRVL</sequence>
<name>A0A2P4YDS3_9STRA</name>
<dbReference type="AlphaFoldDB" id="A0A2P4YDS3"/>
<dbReference type="InterPro" id="IPR036397">
    <property type="entry name" value="RNaseH_sf"/>
</dbReference>
<dbReference type="PANTHER" id="PTHR35046">
    <property type="entry name" value="ZINC KNUCKLE (CCHC-TYPE) FAMILY PROTEIN"/>
    <property type="match status" value="1"/>
</dbReference>
<comment type="caution">
    <text evidence="3">The sequence shown here is derived from an EMBL/GenBank/DDBJ whole genome shotgun (WGS) entry which is preliminary data.</text>
</comment>
<dbReference type="InterPro" id="IPR001584">
    <property type="entry name" value="Integrase_cat-core"/>
</dbReference>
<dbReference type="InterPro" id="IPR012337">
    <property type="entry name" value="RNaseH-like_sf"/>
</dbReference>
<evidence type="ECO:0000313" key="4">
    <source>
        <dbReference type="Proteomes" id="UP000237271"/>
    </source>
</evidence>
<organism evidence="3 4">
    <name type="scientific">Phytophthora palmivora</name>
    <dbReference type="NCBI Taxonomy" id="4796"/>
    <lineage>
        <taxon>Eukaryota</taxon>
        <taxon>Sar</taxon>
        <taxon>Stramenopiles</taxon>
        <taxon>Oomycota</taxon>
        <taxon>Peronosporomycetes</taxon>
        <taxon>Peronosporales</taxon>
        <taxon>Peronosporaceae</taxon>
        <taxon>Phytophthora</taxon>
    </lineage>
</organism>
<reference evidence="3 4" key="1">
    <citation type="journal article" date="2017" name="Genome Biol. Evol.">
        <title>Phytophthora megakarya and P. palmivora, closely related causal agents of cacao black pod rot, underwent increases in genome sizes and gene numbers by different mechanisms.</title>
        <authorList>
            <person name="Ali S.S."/>
            <person name="Shao J."/>
            <person name="Lary D.J."/>
            <person name="Kronmiller B."/>
            <person name="Shen D."/>
            <person name="Strem M.D."/>
            <person name="Amoako-Attah I."/>
            <person name="Akrofi A.Y."/>
            <person name="Begoude B.A."/>
            <person name="Ten Hoopen G.M."/>
            <person name="Coulibaly K."/>
            <person name="Kebe B.I."/>
            <person name="Melnick R.L."/>
            <person name="Guiltinan M.J."/>
            <person name="Tyler B.M."/>
            <person name="Meinhardt L.W."/>
            <person name="Bailey B.A."/>
        </authorList>
    </citation>
    <scope>NUCLEOTIDE SEQUENCE [LARGE SCALE GENOMIC DNA]</scope>
    <source>
        <strain evidence="4">sbr112.9</strain>
    </source>
</reference>
<dbReference type="Gene3D" id="3.30.420.10">
    <property type="entry name" value="Ribonuclease H-like superfamily/Ribonuclease H"/>
    <property type="match status" value="1"/>
</dbReference>
<dbReference type="EMBL" id="NCKW01003597">
    <property type="protein sequence ID" value="POM75941.1"/>
    <property type="molecule type" value="Genomic_DNA"/>
</dbReference>
<dbReference type="OrthoDB" id="2273864at2759"/>